<proteinExistence type="predicted"/>
<feature type="transmembrane region" description="Helical" evidence="5">
    <location>
        <begin position="102"/>
        <end position="123"/>
    </location>
</feature>
<dbReference type="Gene3D" id="1.10.1450.10">
    <property type="entry name" value="Tetraspanin"/>
    <property type="match status" value="1"/>
</dbReference>
<keyword evidence="3 5" id="KW-1133">Transmembrane helix</keyword>
<keyword evidence="4 5" id="KW-0472">Membrane</keyword>
<evidence type="ECO:0000256" key="1">
    <source>
        <dbReference type="ARBA" id="ARBA00004141"/>
    </source>
</evidence>
<evidence type="ECO:0000313" key="6">
    <source>
        <dbReference type="EMBL" id="OWK55982.1"/>
    </source>
</evidence>
<organism evidence="6 7">
    <name type="scientific">Lonchura striata</name>
    <name type="common">white-rumped munia</name>
    <dbReference type="NCBI Taxonomy" id="40157"/>
    <lineage>
        <taxon>Eukaryota</taxon>
        <taxon>Metazoa</taxon>
        <taxon>Chordata</taxon>
        <taxon>Craniata</taxon>
        <taxon>Vertebrata</taxon>
        <taxon>Euteleostomi</taxon>
        <taxon>Archelosauria</taxon>
        <taxon>Archosauria</taxon>
        <taxon>Dinosauria</taxon>
        <taxon>Saurischia</taxon>
        <taxon>Theropoda</taxon>
        <taxon>Coelurosauria</taxon>
        <taxon>Aves</taxon>
        <taxon>Neognathae</taxon>
        <taxon>Neoaves</taxon>
        <taxon>Telluraves</taxon>
        <taxon>Australaves</taxon>
        <taxon>Passeriformes</taxon>
        <taxon>Passeroidea</taxon>
        <taxon>Estrildidae</taxon>
        <taxon>Estrildinae</taxon>
        <taxon>Lonchura</taxon>
    </lineage>
</organism>
<dbReference type="PANTHER" id="PTHR19282:SF477">
    <property type="entry name" value="TETRASPANIN"/>
    <property type="match status" value="1"/>
</dbReference>
<keyword evidence="7" id="KW-1185">Reference proteome</keyword>
<evidence type="ECO:0000256" key="5">
    <source>
        <dbReference type="SAM" id="Phobius"/>
    </source>
</evidence>
<keyword evidence="2 5" id="KW-0812">Transmembrane</keyword>
<reference evidence="6 7" key="1">
    <citation type="submission" date="2017-05" db="EMBL/GenBank/DDBJ databases">
        <title>Genome of assembly of the Bengalese finch, Lonchura striata domestica.</title>
        <authorList>
            <person name="Colquitt B.M."/>
            <person name="Brainard M.S."/>
        </authorList>
    </citation>
    <scope>NUCLEOTIDE SEQUENCE [LARGE SCALE GENOMIC DNA]</scope>
    <source>
        <strain evidence="6">White83orange57</strain>
    </source>
</reference>
<dbReference type="SUPFAM" id="SSF48652">
    <property type="entry name" value="Tetraspanin"/>
    <property type="match status" value="1"/>
</dbReference>
<dbReference type="PANTHER" id="PTHR19282">
    <property type="entry name" value="TETRASPANIN"/>
    <property type="match status" value="1"/>
</dbReference>
<feature type="transmembrane region" description="Helical" evidence="5">
    <location>
        <begin position="28"/>
        <end position="54"/>
    </location>
</feature>
<sequence length="301" mass="34092">MRRLRAVMVLASLWCYEDAYLRSFARSLLASLGFIFWGTAAAQMFGGVSVILMFKNYRYLFQETYLSLPGWLALASALTLLPTGVLAVSISVKRSRNQQGTLMYLLLLLLCLEMSSAALARSYCVRRASHLESTMGYLVHQHNWTCSQDPGDSAVDVIQRKLQCCGVHNYKDWLKASSLYHPACVPKSCCKEEYSHCRGDLGHVEQPSEEDCLKKLDDQFCFAMLYIFWCCIVLSILQLLAGVSNGILMRRQPFHELRILDSYQRTVSSCDFLALLHLSSDKLLDSVKLHELGSQCHAIYD</sequence>
<dbReference type="GO" id="GO:0005886">
    <property type="term" value="C:plasma membrane"/>
    <property type="evidence" value="ECO:0007669"/>
    <property type="project" value="TreeGrafter"/>
</dbReference>
<dbReference type="AlphaFoldDB" id="A0A218URK1"/>
<dbReference type="Pfam" id="PF00335">
    <property type="entry name" value="Tetraspanin"/>
    <property type="match status" value="1"/>
</dbReference>
<evidence type="ECO:0000256" key="4">
    <source>
        <dbReference type="ARBA" id="ARBA00023136"/>
    </source>
</evidence>
<dbReference type="EMBL" id="MUZQ01000179">
    <property type="protein sequence ID" value="OWK55982.1"/>
    <property type="molecule type" value="Genomic_DNA"/>
</dbReference>
<dbReference type="Proteomes" id="UP000197619">
    <property type="component" value="Unassembled WGS sequence"/>
</dbReference>
<evidence type="ECO:0000313" key="7">
    <source>
        <dbReference type="Proteomes" id="UP000197619"/>
    </source>
</evidence>
<comment type="caution">
    <text evidence="6">The sequence shown here is derived from an EMBL/GenBank/DDBJ whole genome shotgun (WGS) entry which is preliminary data.</text>
</comment>
<comment type="subcellular location">
    <subcellularLocation>
        <location evidence="1">Membrane</location>
        <topology evidence="1">Multi-pass membrane protein</topology>
    </subcellularLocation>
</comment>
<dbReference type="InterPro" id="IPR018499">
    <property type="entry name" value="Tetraspanin/Peripherin"/>
</dbReference>
<feature type="transmembrane region" description="Helical" evidence="5">
    <location>
        <begin position="66"/>
        <end position="90"/>
    </location>
</feature>
<feature type="transmembrane region" description="Helical" evidence="5">
    <location>
        <begin position="223"/>
        <end position="248"/>
    </location>
</feature>
<evidence type="ECO:0000256" key="2">
    <source>
        <dbReference type="ARBA" id="ARBA00022692"/>
    </source>
</evidence>
<gene>
    <name evidence="6" type="primary">TSPAN3_2</name>
    <name evidence="6" type="ORF">RLOC_00006243</name>
</gene>
<protein>
    <submittedName>
        <fullName evidence="6">Tetraspanin-3</fullName>
    </submittedName>
</protein>
<evidence type="ECO:0000256" key="3">
    <source>
        <dbReference type="ARBA" id="ARBA00022989"/>
    </source>
</evidence>
<accession>A0A218URK1</accession>
<dbReference type="InterPro" id="IPR008952">
    <property type="entry name" value="Tetraspanin_EC2_sf"/>
</dbReference>
<name>A0A218URK1_9PASE</name>